<gene>
    <name evidence="1" type="ORF">STRIP9103_01718</name>
</gene>
<evidence type="ECO:0000313" key="2">
    <source>
        <dbReference type="Proteomes" id="UP000010411"/>
    </source>
</evidence>
<reference evidence="1 2" key="1">
    <citation type="submission" date="2012-11" db="EMBL/GenBank/DDBJ databases">
        <authorList>
            <person name="Huguet-Tapia J.C."/>
            <person name="Durkin A.S."/>
            <person name="Pettis G.S."/>
            <person name="Badger J.H."/>
        </authorList>
    </citation>
    <scope>NUCLEOTIDE SEQUENCE [LARGE SCALE GENOMIC DNA]</scope>
    <source>
        <strain evidence="1 2">91-03</strain>
    </source>
</reference>
<accession>L1L871</accession>
<name>L1L871_9ACTN</name>
<dbReference type="Proteomes" id="UP000010411">
    <property type="component" value="Unassembled WGS sequence"/>
</dbReference>
<organism evidence="1 2">
    <name type="scientific">Streptomyces ipomoeae 91-03</name>
    <dbReference type="NCBI Taxonomy" id="698759"/>
    <lineage>
        <taxon>Bacteria</taxon>
        <taxon>Bacillati</taxon>
        <taxon>Actinomycetota</taxon>
        <taxon>Actinomycetes</taxon>
        <taxon>Kitasatosporales</taxon>
        <taxon>Streptomycetaceae</taxon>
        <taxon>Streptomyces</taxon>
    </lineage>
</organism>
<sequence>MVGGQITTE</sequence>
<proteinExistence type="predicted"/>
<feature type="non-terminal residue" evidence="1">
    <location>
        <position position="9"/>
    </location>
</feature>
<comment type="caution">
    <text evidence="1">The sequence shown here is derived from an EMBL/GenBank/DDBJ whole genome shotgun (WGS) entry which is preliminary data.</text>
</comment>
<evidence type="ECO:0000313" key="1">
    <source>
        <dbReference type="EMBL" id="EKX69241.1"/>
    </source>
</evidence>
<dbReference type="EMBL" id="AEJC01000019">
    <property type="protein sequence ID" value="EKX69241.1"/>
    <property type="molecule type" value="Genomic_DNA"/>
</dbReference>
<keyword evidence="2" id="KW-1185">Reference proteome</keyword>
<protein>
    <submittedName>
        <fullName evidence="1">Uncharacterized protein</fullName>
    </submittedName>
</protein>